<feature type="transmembrane region" description="Helical" evidence="2">
    <location>
        <begin position="94"/>
        <end position="116"/>
    </location>
</feature>
<evidence type="ECO:0000256" key="2">
    <source>
        <dbReference type="SAM" id="Phobius"/>
    </source>
</evidence>
<proteinExistence type="predicted"/>
<dbReference type="PANTHER" id="PTHR36089:SF1">
    <property type="entry name" value="CHITIN SYNTHASE 3 COMPLEX PROTEIN CSI2-RELATED"/>
    <property type="match status" value="1"/>
</dbReference>
<evidence type="ECO:0000256" key="1">
    <source>
        <dbReference type="SAM" id="MobiDB-lite"/>
    </source>
</evidence>
<organism evidence="3 4">
    <name type="scientific">Saccharomyces uvarum</name>
    <name type="common">Yeast</name>
    <name type="synonym">Saccharomyces bayanus var. uvarum</name>
    <dbReference type="NCBI Taxonomy" id="230603"/>
    <lineage>
        <taxon>Eukaryota</taxon>
        <taxon>Fungi</taxon>
        <taxon>Dikarya</taxon>
        <taxon>Ascomycota</taxon>
        <taxon>Saccharomycotina</taxon>
        <taxon>Saccharomycetes</taxon>
        <taxon>Saccharomycetales</taxon>
        <taxon>Saccharomycetaceae</taxon>
        <taxon>Saccharomyces</taxon>
    </lineage>
</organism>
<evidence type="ECO:0000313" key="4">
    <source>
        <dbReference type="Proteomes" id="UP001162085"/>
    </source>
</evidence>
<accession>A0ABN8WJR1</accession>
<dbReference type="EMBL" id="OX365941">
    <property type="protein sequence ID" value="CAI4051865.1"/>
    <property type="molecule type" value="Genomic_DNA"/>
</dbReference>
<gene>
    <name evidence="3" type="primary">SUVZ14G2620</name>
    <name evidence="3" type="ORF">SUVZ_14G2620</name>
</gene>
<keyword evidence="4" id="KW-1185">Reference proteome</keyword>
<feature type="compositionally biased region" description="Acidic residues" evidence="1">
    <location>
        <begin position="235"/>
        <end position="244"/>
    </location>
</feature>
<keyword evidence="2" id="KW-0812">Transmembrane</keyword>
<feature type="region of interest" description="Disordered" evidence="1">
    <location>
        <begin position="207"/>
        <end position="318"/>
    </location>
</feature>
<reference evidence="3" key="1">
    <citation type="submission" date="2022-10" db="EMBL/GenBank/DDBJ databases">
        <authorList>
            <person name="Byrne P K."/>
        </authorList>
    </citation>
    <scope>NUCLEOTIDE SEQUENCE</scope>
    <source>
        <strain evidence="3">ZP964</strain>
    </source>
</reference>
<evidence type="ECO:0008006" key="5">
    <source>
        <dbReference type="Google" id="ProtNLM"/>
    </source>
</evidence>
<name>A0ABN8WJR1_SACUV</name>
<dbReference type="InterPro" id="IPR051009">
    <property type="entry name" value="PRM"/>
</dbReference>
<dbReference type="Proteomes" id="UP001162085">
    <property type="component" value="Chromosome 14"/>
</dbReference>
<feature type="compositionally biased region" description="Polar residues" evidence="1">
    <location>
        <begin position="217"/>
        <end position="231"/>
    </location>
</feature>
<protein>
    <recommendedName>
        <fullName evidence="5">Vacuolar membrane protein</fullName>
    </recommendedName>
</protein>
<keyword evidence="2" id="KW-0472">Membrane</keyword>
<feature type="region of interest" description="Disordered" evidence="1">
    <location>
        <begin position="35"/>
        <end position="73"/>
    </location>
</feature>
<feature type="compositionally biased region" description="Basic and acidic residues" evidence="1">
    <location>
        <begin position="245"/>
        <end position="266"/>
    </location>
</feature>
<evidence type="ECO:0000313" key="3">
    <source>
        <dbReference type="EMBL" id="CAI4051865.1"/>
    </source>
</evidence>
<dbReference type="PANTHER" id="PTHR36089">
    <property type="entry name" value="CHITIN SYNTHASE 3 COMPLEX PROTEIN CSI2-RELATED"/>
    <property type="match status" value="1"/>
</dbReference>
<sequence length="318" mass="35389">MVRKNFIPSVSLVRRDLPKLTTTTASLTTVSSSTVSSSTSDVASHTTSKSLPSLSTALSSSKTSSSSLITPTITPPSTLGNPFILNADHKPNGIVYIVVGAVIGAIFVSIFIWWLYSSYLARRSAMNASYPKDSKYFYKGHHKHTSSLQSNPFDINDEKSFMQDDWDSMSQLESNEETISPFNPIQDPFADNRRSLFISPTLQVSQYEKGHSRNQSRDTINSFIGGQSLYTGNYMEDEEEEEEEERKLNLDRPQRVASPERKEKKISSMKGYHKKSKSSLGLIPVASATSNTSSPKKAHKRQAPSMFLDDILNGREQI</sequence>
<keyword evidence="2" id="KW-1133">Transmembrane helix</keyword>